<evidence type="ECO:0000313" key="2">
    <source>
        <dbReference type="EMBL" id="AAW40118.1"/>
    </source>
</evidence>
<dbReference type="Pfam" id="PF18306">
    <property type="entry name" value="LDcluster4"/>
    <property type="match status" value="1"/>
</dbReference>
<evidence type="ECO:0000313" key="1">
    <source>
        <dbReference type="EMBL" id="AAW40044.1"/>
    </source>
</evidence>
<dbReference type="KEGG" id="det:DET0648"/>
<dbReference type="SUPFAM" id="SSF102405">
    <property type="entry name" value="MCP/YpsA-like"/>
    <property type="match status" value="1"/>
</dbReference>
<dbReference type="EMBL" id="CP000027">
    <property type="protein sequence ID" value="AAW40044.1"/>
    <property type="molecule type" value="Genomic_DNA"/>
</dbReference>
<dbReference type="Proteomes" id="UP000008289">
    <property type="component" value="Chromosome"/>
</dbReference>
<proteinExistence type="predicted"/>
<evidence type="ECO:0000313" key="3">
    <source>
        <dbReference type="Proteomes" id="UP000008289"/>
    </source>
</evidence>
<dbReference type="eggNOG" id="COG1611">
    <property type="taxonomic scope" value="Bacteria"/>
</dbReference>
<dbReference type="InterPro" id="IPR041164">
    <property type="entry name" value="LDcluster4"/>
</dbReference>
<organism evidence="1 3">
    <name type="scientific">Dehalococcoides mccartyi (strain ATCC BAA-2266 / KCTC 15142 / 195)</name>
    <name type="common">Dehalococcoides ethenogenes (strain 195)</name>
    <dbReference type="NCBI Taxonomy" id="243164"/>
    <lineage>
        <taxon>Bacteria</taxon>
        <taxon>Bacillati</taxon>
        <taxon>Chloroflexota</taxon>
        <taxon>Dehalococcoidia</taxon>
        <taxon>Dehalococcoidales</taxon>
        <taxon>Dehalococcoidaceae</taxon>
        <taxon>Dehalococcoides</taxon>
    </lineage>
</organism>
<gene>
    <name evidence="2" type="ordered locus">DET0648</name>
    <name evidence="1" type="ordered locus">DET0682</name>
</gene>
<dbReference type="HOGENOM" id="CLU_1851846_0_0_0"/>
<sequence length="138" mass="15219">MGISPALNLEEHVEKYHSPTRGYDAIIYTGSGLMGREIENIRSCDVVIFAGGRSGTLGEFAIAYDEGKVIGVLRGSGGIADHLDKIIAMVDKETGARVYYESDPHKLLDVLEAVYRERIFPRHKLLLENHSPDGIYDG</sequence>
<dbReference type="AlphaFoldDB" id="Q3Z8M5"/>
<reference evidence="1 3" key="1">
    <citation type="journal article" date="2005" name="Science">
        <title>Genome sequence of the PCE-dechlorinating bacterium Dehalococcoides ethenogenes.</title>
        <authorList>
            <person name="Seshadri R."/>
            <person name="Adrian L."/>
            <person name="Fouts D.E."/>
            <person name="Eisen J.A."/>
            <person name="Phillippy A.M."/>
            <person name="Methe B.A."/>
            <person name="Ward N.L."/>
            <person name="Nelson W.C."/>
            <person name="Deboy R.T."/>
            <person name="Khouri H.M."/>
            <person name="Kolonay J.F."/>
            <person name="Dodson R.J."/>
            <person name="Daugherty S.C."/>
            <person name="Brinkac L.M."/>
            <person name="Sullivan S.A."/>
            <person name="Madupu R."/>
            <person name="Nelson K.E."/>
            <person name="Kang K.H."/>
            <person name="Impraim M."/>
            <person name="Tran K."/>
            <person name="Robinson J.M."/>
            <person name="Forberger H.A."/>
            <person name="Fraser C.M."/>
            <person name="Zinder S.H."/>
            <person name="Heidelberg J.F."/>
        </authorList>
    </citation>
    <scope>NUCLEOTIDE SEQUENCE [LARGE SCALE GENOMIC DNA]</scope>
    <source>
        <strain evidence="1">195</strain>
        <strain evidence="3">ATCC BAA-2266 / KCTC 15142 / 195</strain>
    </source>
</reference>
<dbReference type="KEGG" id="det:DET0682"/>
<accession>Q3Z8M5</accession>
<name>Q3Z8M5_DEHM1</name>
<protein>
    <submittedName>
        <fullName evidence="1">Conserved domain protein</fullName>
    </submittedName>
</protein>
<dbReference type="EMBL" id="CP000027">
    <property type="protein sequence ID" value="AAW40118.1"/>
    <property type="molecule type" value="Genomic_DNA"/>
</dbReference>
<keyword evidence="3" id="KW-1185">Reference proteome</keyword>
<dbReference type="Gene3D" id="3.40.50.450">
    <property type="match status" value="1"/>
</dbReference>